<reference evidence="4 5" key="1">
    <citation type="submission" date="2024-05" db="EMBL/GenBank/DDBJ databases">
        <title>Genetic variation in Jamaican populations of the coffee berry borer (Hypothenemus hampei).</title>
        <authorList>
            <person name="Errbii M."/>
            <person name="Myrie A."/>
        </authorList>
    </citation>
    <scope>NUCLEOTIDE SEQUENCE [LARGE SCALE GENOMIC DNA]</scope>
    <source>
        <strain evidence="4">JA-Hopewell-2020-01-JO</strain>
        <tissue evidence="4">Whole body</tissue>
    </source>
</reference>
<dbReference type="Pfam" id="PF21021">
    <property type="entry name" value="FAF1"/>
    <property type="match status" value="1"/>
</dbReference>
<dbReference type="PANTHER" id="PTHR21115">
    <property type="entry name" value="GH06117P-RELATED"/>
    <property type="match status" value="1"/>
</dbReference>
<comment type="caution">
    <text evidence="4">The sequence shown here is derived from an EMBL/GenBank/DDBJ whole genome shotgun (WGS) entry which is preliminary data.</text>
</comment>
<gene>
    <name evidence="4" type="ORF">ABEB36_002250</name>
</gene>
<dbReference type="EMBL" id="JBDJPC010000002">
    <property type="protein sequence ID" value="KAL1512704.1"/>
    <property type="molecule type" value="Genomic_DNA"/>
</dbReference>
<sequence>MDEIESVNSLKRELPWHLSTRIPELKLEEALFFAKNENRALLLFLDNSNCEASNNFIVCTALDDIQELLNSFYIVGWNIENEVYHNALTKALMSFENLAFLCDYIKEKRAAVICVVYSEDNPYVFSCLTNFSYESLKENLLAVTVHLVDNVYGNDGAHQAVNSLRLKLPQNVHLRFFNLEEAIEYLTSSDDEIKPVLLYFHSSNDSFGRMFLQQLMNNSELVQFLNQKFLFSGWDLDNTTYYNALISALIHNSLLQLTVLIRNNTSSLICIAPLTKEVTILSNISNISEIKSKLEEILQNIPQPTGRHQDFDATNFHLMMANRLADRDYDAFEYDEDDSLWEKIAFAIAGPPFSGTSNDESDQLSIPTKMADLPRDAGYDKTTKDKVDKLFKLIVDESKNIAECRGRKEISIIYNCLVPLSKEKAKRSEKYTDYNPNTDFNPVPLFVLRKCRESNTSTLPPCRIVIDDTGRMYADWSEFLNRNKYPPCEMIYPLNGRYSVTNGQVDLGKCFSASCDINTQLAQAGDIASTGIGLTSGAVIAASAVASVTIAPAVMITAVSAGVASGVWAIGRSAYSLYDRKRHNESLSFMTAEARGAYFNIVAGTLGFVGAGAPLLLRTLVANGVAVGKGATYAINTINVLNLTASGASLANSAYDVLNQWLNENQTPSTITIIQLTSSILFFGHAVYNFRNAQTIIDETQAKVLQEYQDSLRSNRHRKTFTRLVRETQNIHDNQTQARAEVISALRKIHNKDEVFAALTRNTRTFTKAGIRFSASDGQISFGNIAVDLNEFCKMNKLQSEAYLMDFRQNQPRPPTTYTSNNTRNIQLETIISNCYTDMKVKMSQISIHNVVKVVQILTRMLSGDVREKLTSIAHTVISKVLHTLTRSVINEIDEFLPRQNQFIDFFQILLSYFYKKTEEIEEKYKKYIRTGDCQYYEPMFDYISPVTGKRLIQIFEFLVNNSYSKLTLCKAVVDKLSEYFTKKLMKYVFDKIEEKRRQDELAAYYRRFNQPKRVNCSICGGYFYENT</sequence>
<feature type="domain" description="DUF4781" evidence="2">
    <location>
        <begin position="443"/>
        <end position="746"/>
    </location>
</feature>
<proteinExistence type="predicted"/>
<evidence type="ECO:0000256" key="1">
    <source>
        <dbReference type="SAM" id="Phobius"/>
    </source>
</evidence>
<dbReference type="InterPro" id="IPR036249">
    <property type="entry name" value="Thioredoxin-like_sf"/>
</dbReference>
<feature type="domain" description="Fas-associated factor 1/2-like UAS" evidence="3">
    <location>
        <begin position="175"/>
        <end position="298"/>
    </location>
</feature>
<keyword evidence="1" id="KW-1133">Transmembrane helix</keyword>
<evidence type="ECO:0000313" key="4">
    <source>
        <dbReference type="EMBL" id="KAL1512704.1"/>
    </source>
</evidence>
<keyword evidence="1" id="KW-0472">Membrane</keyword>
<evidence type="ECO:0000259" key="3">
    <source>
        <dbReference type="Pfam" id="PF21021"/>
    </source>
</evidence>
<dbReference type="InterPro" id="IPR049483">
    <property type="entry name" value="FAF1_2-like_UAS"/>
</dbReference>
<dbReference type="Pfam" id="PF16013">
    <property type="entry name" value="DUF4781"/>
    <property type="match status" value="1"/>
</dbReference>
<name>A0ABD1F6Q5_HYPHA</name>
<dbReference type="AlphaFoldDB" id="A0ABD1F6Q5"/>
<dbReference type="Proteomes" id="UP001566132">
    <property type="component" value="Unassembled WGS sequence"/>
</dbReference>
<feature type="transmembrane region" description="Helical" evidence="1">
    <location>
        <begin position="596"/>
        <end position="617"/>
    </location>
</feature>
<feature type="transmembrane region" description="Helical" evidence="1">
    <location>
        <begin position="553"/>
        <end position="575"/>
    </location>
</feature>
<evidence type="ECO:0008006" key="6">
    <source>
        <dbReference type="Google" id="ProtNLM"/>
    </source>
</evidence>
<keyword evidence="1" id="KW-0812">Transmembrane</keyword>
<keyword evidence="5" id="KW-1185">Reference proteome</keyword>
<protein>
    <recommendedName>
        <fullName evidence="6">DUF4781 domain-containing protein</fullName>
    </recommendedName>
</protein>
<dbReference type="PANTHER" id="PTHR21115:SF0">
    <property type="entry name" value="GH06117P-RELATED"/>
    <property type="match status" value="1"/>
</dbReference>
<dbReference type="InterPro" id="IPR031962">
    <property type="entry name" value="DUF4781"/>
</dbReference>
<evidence type="ECO:0000259" key="2">
    <source>
        <dbReference type="Pfam" id="PF16013"/>
    </source>
</evidence>
<evidence type="ECO:0000313" key="5">
    <source>
        <dbReference type="Proteomes" id="UP001566132"/>
    </source>
</evidence>
<dbReference type="SUPFAM" id="SSF52833">
    <property type="entry name" value="Thioredoxin-like"/>
    <property type="match status" value="1"/>
</dbReference>
<organism evidence="4 5">
    <name type="scientific">Hypothenemus hampei</name>
    <name type="common">Coffee berry borer</name>
    <dbReference type="NCBI Taxonomy" id="57062"/>
    <lineage>
        <taxon>Eukaryota</taxon>
        <taxon>Metazoa</taxon>
        <taxon>Ecdysozoa</taxon>
        <taxon>Arthropoda</taxon>
        <taxon>Hexapoda</taxon>
        <taxon>Insecta</taxon>
        <taxon>Pterygota</taxon>
        <taxon>Neoptera</taxon>
        <taxon>Endopterygota</taxon>
        <taxon>Coleoptera</taxon>
        <taxon>Polyphaga</taxon>
        <taxon>Cucujiformia</taxon>
        <taxon>Curculionidae</taxon>
        <taxon>Scolytinae</taxon>
        <taxon>Hypothenemus</taxon>
    </lineage>
</organism>
<accession>A0ABD1F6Q5</accession>
<dbReference type="Gene3D" id="3.40.30.10">
    <property type="entry name" value="Glutaredoxin"/>
    <property type="match status" value="1"/>
</dbReference>